<organism evidence="1 2">
    <name type="scientific">Racocetra persica</name>
    <dbReference type="NCBI Taxonomy" id="160502"/>
    <lineage>
        <taxon>Eukaryota</taxon>
        <taxon>Fungi</taxon>
        <taxon>Fungi incertae sedis</taxon>
        <taxon>Mucoromycota</taxon>
        <taxon>Glomeromycotina</taxon>
        <taxon>Glomeromycetes</taxon>
        <taxon>Diversisporales</taxon>
        <taxon>Gigasporaceae</taxon>
        <taxon>Racocetra</taxon>
    </lineage>
</organism>
<evidence type="ECO:0000313" key="1">
    <source>
        <dbReference type="EMBL" id="CAG8822863.1"/>
    </source>
</evidence>
<keyword evidence="2" id="KW-1185">Reference proteome</keyword>
<proteinExistence type="predicted"/>
<sequence>DFEETYSIQNFFSYKEKLSRAIPSVDFYQLKGYYLSFDFQHDSGLSHLLFFLKEGVKKFVEEFNNIPKDLIVD</sequence>
<comment type="caution">
    <text evidence="1">The sequence shown here is derived from an EMBL/GenBank/DDBJ whole genome shotgun (WGS) entry which is preliminary data.</text>
</comment>
<feature type="non-terminal residue" evidence="1">
    <location>
        <position position="1"/>
    </location>
</feature>
<evidence type="ECO:0000313" key="2">
    <source>
        <dbReference type="Proteomes" id="UP000789920"/>
    </source>
</evidence>
<reference evidence="1" key="1">
    <citation type="submission" date="2021-06" db="EMBL/GenBank/DDBJ databases">
        <authorList>
            <person name="Kallberg Y."/>
            <person name="Tangrot J."/>
            <person name="Rosling A."/>
        </authorList>
    </citation>
    <scope>NUCLEOTIDE SEQUENCE</scope>
    <source>
        <strain evidence="1">MA461A</strain>
    </source>
</reference>
<dbReference type="EMBL" id="CAJVQC010086795">
    <property type="protein sequence ID" value="CAG8822863.1"/>
    <property type="molecule type" value="Genomic_DNA"/>
</dbReference>
<gene>
    <name evidence="1" type="ORF">RPERSI_LOCUS25906</name>
</gene>
<protein>
    <submittedName>
        <fullName evidence="1">30480_t:CDS:1</fullName>
    </submittedName>
</protein>
<name>A0ACA9S390_9GLOM</name>
<dbReference type="Proteomes" id="UP000789920">
    <property type="component" value="Unassembled WGS sequence"/>
</dbReference>
<accession>A0ACA9S390</accession>